<evidence type="ECO:0000256" key="2">
    <source>
        <dbReference type="SAM" id="MobiDB-lite"/>
    </source>
</evidence>
<keyword evidence="4" id="KW-1185">Reference proteome</keyword>
<feature type="region of interest" description="Disordered" evidence="2">
    <location>
        <begin position="40"/>
        <end position="68"/>
    </location>
</feature>
<proteinExistence type="predicted"/>
<feature type="compositionally biased region" description="Low complexity" evidence="2">
    <location>
        <begin position="40"/>
        <end position="56"/>
    </location>
</feature>
<evidence type="ECO:0000313" key="3">
    <source>
        <dbReference type="EMBL" id="KAL3792270.1"/>
    </source>
</evidence>
<dbReference type="EMBL" id="JALLAZ020000561">
    <property type="protein sequence ID" value="KAL3792270.1"/>
    <property type="molecule type" value="Genomic_DNA"/>
</dbReference>
<gene>
    <name evidence="3" type="ORF">ACHAW5_001096</name>
</gene>
<feature type="compositionally biased region" description="Basic and acidic residues" evidence="2">
    <location>
        <begin position="253"/>
        <end position="262"/>
    </location>
</feature>
<evidence type="ECO:0000256" key="1">
    <source>
        <dbReference type="SAM" id="Coils"/>
    </source>
</evidence>
<sequence length="949" mass="105708">MIRKHGGRIFGRKPNLPSLPLPSLAAFFSGASRTLLEMEAVGGSSHESEEASISAADQHHHDDVTAAATASEPAAAIDLFEIPTNTGEWVANELTVDPETTSPDQCSETSPGEKKIDDATANNIRQQSSTNGGVLLSFGDFPDVNQESINVNHSNIIQEAAAPNNFDFLSFRQPETAVPLYDSSDIFSGGPLSDIEATEKAPVATVDSELDILGLSHMGNEPQNLSSEQKPEKDVLCCTAASPDENDPENEDVSAKKLESTHPESINSITEKDNENASVIDEACLWKQESICERIADHEEVNVPGKAKTIASNDDNSMAEDRSRILAKNEEGMTTFPCDEVSPVFKDASEELLQSISAREHNEQGGNLLSYAAFESVDEEGISGDNHAGKILQEQQSNEMEDTKALGTIENNTHATAPLIHVATTTNLSPNTSQQSLNIEVDGAVKMSVDAEDRTEEEEEWLSMGLGLGDALRQIVALTDEKDLALVVCQEKDNRRIQVEALFEEVQSRLEAEMNRRAESDCELRKVRENMKLYEERLAAYEKLEDDLEKANASIVTLVTEKSKVEMDVAKLREMIEESEQKEAVLSNRLNEAKKKEANKASTAGRLDAENEQLREDLQKTRDELDIATKAKAKLEINMEKLKTKAVERVKHAETALAEERELNEERKKKMKTFVENKAEEVKIAKECANDMQKELEETRASLRSSRDREEALQKELEATRLKNRELQREMERMKRSSEQLHQAGSSLEQELEKYASETEEHKKKRMSAKHEIMQMVRTLESEKAVSAKLKEAVKFTLTPKALSQQELLTECLRDFELELERLAIRTGKALQPSAETYIKARDETTNVTEASEINGSFPRKSKKSRSSKADVDTERLISILEQETQHVSKGIMALAVDIERMRSLLNDENIFGCMSYFTNILSGTGEARHQRLTGNDTHPEENNTANFV</sequence>
<feature type="region of interest" description="Disordered" evidence="2">
    <location>
        <begin position="850"/>
        <end position="869"/>
    </location>
</feature>
<feature type="region of interest" description="Disordered" evidence="2">
    <location>
        <begin position="240"/>
        <end position="264"/>
    </location>
</feature>
<accession>A0ABD3Q1V5</accession>
<protein>
    <submittedName>
        <fullName evidence="3">Uncharacterized protein</fullName>
    </submittedName>
</protein>
<organism evidence="3 4">
    <name type="scientific">Stephanodiscus triporus</name>
    <dbReference type="NCBI Taxonomy" id="2934178"/>
    <lineage>
        <taxon>Eukaryota</taxon>
        <taxon>Sar</taxon>
        <taxon>Stramenopiles</taxon>
        <taxon>Ochrophyta</taxon>
        <taxon>Bacillariophyta</taxon>
        <taxon>Coscinodiscophyceae</taxon>
        <taxon>Thalassiosirophycidae</taxon>
        <taxon>Stephanodiscales</taxon>
        <taxon>Stephanodiscaceae</taxon>
        <taxon>Stephanodiscus</taxon>
    </lineage>
</organism>
<dbReference type="AlphaFoldDB" id="A0ABD3Q1V5"/>
<keyword evidence="1" id="KW-0175">Coiled coil</keyword>
<comment type="caution">
    <text evidence="3">The sequence shown here is derived from an EMBL/GenBank/DDBJ whole genome shotgun (WGS) entry which is preliminary data.</text>
</comment>
<evidence type="ECO:0000313" key="4">
    <source>
        <dbReference type="Proteomes" id="UP001530315"/>
    </source>
</evidence>
<feature type="coiled-coil region" evidence="1">
    <location>
        <begin position="510"/>
        <end position="772"/>
    </location>
</feature>
<reference evidence="3 4" key="1">
    <citation type="submission" date="2024-10" db="EMBL/GenBank/DDBJ databases">
        <title>Updated reference genomes for cyclostephanoid diatoms.</title>
        <authorList>
            <person name="Roberts W.R."/>
            <person name="Alverson A.J."/>
        </authorList>
    </citation>
    <scope>NUCLEOTIDE SEQUENCE [LARGE SCALE GENOMIC DNA]</scope>
    <source>
        <strain evidence="3 4">AJA276-08</strain>
    </source>
</reference>
<name>A0ABD3Q1V5_9STRA</name>
<dbReference type="Proteomes" id="UP001530315">
    <property type="component" value="Unassembled WGS sequence"/>
</dbReference>